<feature type="region of interest" description="Disordered" evidence="1">
    <location>
        <begin position="129"/>
        <end position="156"/>
    </location>
</feature>
<evidence type="ECO:0000313" key="2">
    <source>
        <dbReference type="EMBL" id="KAH0755789.1"/>
    </source>
</evidence>
<proteinExistence type="predicted"/>
<comment type="caution">
    <text evidence="2">The sequence shown here is derived from an EMBL/GenBank/DDBJ whole genome shotgun (WGS) entry which is preliminary data.</text>
</comment>
<feature type="region of interest" description="Disordered" evidence="1">
    <location>
        <begin position="76"/>
        <end position="115"/>
    </location>
</feature>
<dbReference type="Proteomes" id="UP000826656">
    <property type="component" value="Unassembled WGS sequence"/>
</dbReference>
<name>A0ABQ7UVB7_SOLTU</name>
<organism evidence="2 3">
    <name type="scientific">Solanum tuberosum</name>
    <name type="common">Potato</name>
    <dbReference type="NCBI Taxonomy" id="4113"/>
    <lineage>
        <taxon>Eukaryota</taxon>
        <taxon>Viridiplantae</taxon>
        <taxon>Streptophyta</taxon>
        <taxon>Embryophyta</taxon>
        <taxon>Tracheophyta</taxon>
        <taxon>Spermatophyta</taxon>
        <taxon>Magnoliopsida</taxon>
        <taxon>eudicotyledons</taxon>
        <taxon>Gunneridae</taxon>
        <taxon>Pentapetalae</taxon>
        <taxon>asterids</taxon>
        <taxon>lamiids</taxon>
        <taxon>Solanales</taxon>
        <taxon>Solanaceae</taxon>
        <taxon>Solanoideae</taxon>
        <taxon>Solaneae</taxon>
        <taxon>Solanum</taxon>
    </lineage>
</organism>
<gene>
    <name evidence="2" type="ORF">KY290_026059</name>
</gene>
<evidence type="ECO:0000313" key="3">
    <source>
        <dbReference type="Proteomes" id="UP000826656"/>
    </source>
</evidence>
<evidence type="ECO:0008006" key="4">
    <source>
        <dbReference type="Google" id="ProtNLM"/>
    </source>
</evidence>
<dbReference type="EMBL" id="JAIVGD010000018">
    <property type="protein sequence ID" value="KAH0755789.1"/>
    <property type="molecule type" value="Genomic_DNA"/>
</dbReference>
<feature type="compositionally biased region" description="Low complexity" evidence="1">
    <location>
        <begin position="106"/>
        <end position="115"/>
    </location>
</feature>
<protein>
    <recommendedName>
        <fullName evidence="4">Integrase core domain containing protein</fullName>
    </recommendedName>
</protein>
<keyword evidence="3" id="KW-1185">Reference proteome</keyword>
<reference evidence="2 3" key="1">
    <citation type="journal article" date="2021" name="bioRxiv">
        <title>Chromosome-scale and haplotype-resolved genome assembly of a tetraploid potato cultivar.</title>
        <authorList>
            <person name="Sun H."/>
            <person name="Jiao W.-B."/>
            <person name="Krause K."/>
            <person name="Campoy J.A."/>
            <person name="Goel M."/>
            <person name="Folz-Donahue K."/>
            <person name="Kukat C."/>
            <person name="Huettel B."/>
            <person name="Schneeberger K."/>
        </authorList>
    </citation>
    <scope>NUCLEOTIDE SEQUENCE [LARGE SCALE GENOMIC DNA]</scope>
    <source>
        <strain evidence="2">SolTubOtavaFocal</strain>
        <tissue evidence="2">Leaves</tissue>
    </source>
</reference>
<evidence type="ECO:0000256" key="1">
    <source>
        <dbReference type="SAM" id="MobiDB-lite"/>
    </source>
</evidence>
<feature type="compositionally biased region" description="Pro residues" evidence="1">
    <location>
        <begin position="143"/>
        <end position="156"/>
    </location>
</feature>
<sequence>MIPFEEFLPENNVKDVLRSVVKVSLTLPFSQRDAHSLGKSAHGSLWCIDRLEAGVSWILNNPQPYFGATLAPAMEDREIGMDPRESTNRSPSGQRDRFPSEAQGGSPVLLVPASPVPVEARGDAVPLASPVPLVPEEATDTGPPVPIVPPPEISGE</sequence>
<feature type="compositionally biased region" description="Basic and acidic residues" evidence="1">
    <location>
        <begin position="76"/>
        <end position="87"/>
    </location>
</feature>
<accession>A0ABQ7UVB7</accession>